<dbReference type="SUPFAM" id="SSF51726">
    <property type="entry name" value="UROD/MetE-like"/>
    <property type="match status" value="1"/>
</dbReference>
<dbReference type="GO" id="GO:0004853">
    <property type="term" value="F:uroporphyrinogen decarboxylase activity"/>
    <property type="evidence" value="ECO:0007669"/>
    <property type="project" value="InterPro"/>
</dbReference>
<gene>
    <name evidence="2" type="ORF">CSA56_01270</name>
</gene>
<dbReference type="EMBL" id="PDSK01000024">
    <property type="protein sequence ID" value="PIE36139.1"/>
    <property type="molecule type" value="Genomic_DNA"/>
</dbReference>
<evidence type="ECO:0000259" key="1">
    <source>
        <dbReference type="Pfam" id="PF01208"/>
    </source>
</evidence>
<proteinExistence type="predicted"/>
<dbReference type="Proteomes" id="UP000230821">
    <property type="component" value="Unassembled WGS sequence"/>
</dbReference>
<dbReference type="Gene3D" id="3.20.20.210">
    <property type="match status" value="1"/>
</dbReference>
<dbReference type="AlphaFoldDB" id="A0A2G6KMS5"/>
<dbReference type="GO" id="GO:0006779">
    <property type="term" value="P:porphyrin-containing compound biosynthetic process"/>
    <property type="evidence" value="ECO:0007669"/>
    <property type="project" value="InterPro"/>
</dbReference>
<dbReference type="InterPro" id="IPR000257">
    <property type="entry name" value="Uroporphyrinogen_deCOase"/>
</dbReference>
<organism evidence="2 3">
    <name type="scientific">candidate division KSB3 bacterium</name>
    <dbReference type="NCBI Taxonomy" id="2044937"/>
    <lineage>
        <taxon>Bacteria</taxon>
        <taxon>candidate division KSB3</taxon>
    </lineage>
</organism>
<dbReference type="PANTHER" id="PTHR47099:SF1">
    <property type="entry name" value="METHYLCOBAMIDE:COM METHYLTRANSFERASE MTBA"/>
    <property type="match status" value="1"/>
</dbReference>
<evidence type="ECO:0000313" key="3">
    <source>
        <dbReference type="Proteomes" id="UP000230821"/>
    </source>
</evidence>
<reference evidence="2 3" key="1">
    <citation type="submission" date="2017-10" db="EMBL/GenBank/DDBJ databases">
        <title>Novel microbial diversity and functional potential in the marine mammal oral microbiome.</title>
        <authorList>
            <person name="Dudek N.K."/>
            <person name="Sun C.L."/>
            <person name="Burstein D."/>
            <person name="Kantor R.S."/>
            <person name="Aliaga Goltsman D.S."/>
            <person name="Bik E.M."/>
            <person name="Thomas B.C."/>
            <person name="Banfield J.F."/>
            <person name="Relman D.A."/>
        </authorList>
    </citation>
    <scope>NUCLEOTIDE SEQUENCE [LARGE SCALE GENOMIC DNA]</scope>
    <source>
        <strain evidence="2">DOLJORAL78_47_16</strain>
    </source>
</reference>
<dbReference type="InterPro" id="IPR038071">
    <property type="entry name" value="UROD/MetE-like_sf"/>
</dbReference>
<comment type="caution">
    <text evidence="2">The sequence shown here is derived from an EMBL/GenBank/DDBJ whole genome shotgun (WGS) entry which is preliminary data.</text>
</comment>
<name>A0A2G6KMS5_9BACT</name>
<evidence type="ECO:0000313" key="2">
    <source>
        <dbReference type="EMBL" id="PIE36139.1"/>
    </source>
</evidence>
<protein>
    <recommendedName>
        <fullName evidence="1">Uroporphyrinogen decarboxylase (URO-D) domain-containing protein</fullName>
    </recommendedName>
</protein>
<dbReference type="PANTHER" id="PTHR47099">
    <property type="entry name" value="METHYLCOBAMIDE:COM METHYLTRANSFERASE MTBA"/>
    <property type="match status" value="1"/>
</dbReference>
<dbReference type="Pfam" id="PF01208">
    <property type="entry name" value="URO-D"/>
    <property type="match status" value="1"/>
</dbReference>
<accession>A0A2G6KMS5</accession>
<dbReference type="InterPro" id="IPR052024">
    <property type="entry name" value="Methanogen_methyltrans"/>
</dbReference>
<sequence>MQKKERVRAAISGNEVDYVPSGFWFHFPKVQFFGDEAVKAHLDFYRQTDVDILKIMNEHLYELEINIEKASDWLKVKPMSVRSPFYQSELDIVKRILDRIGDEVYTLITVHGVYASAFHSLGHPDKWFAANNMVEAHIMENPEAVTQGLETIAESLTAFSEECRRIGVDGIYYAALGGERYRSFAGELFEQVIKPNDLAVLKALQKEKGEVFVHICKDQVDFQPYADYPGDVFNWAIYDNEFSLEQGRMLFKKAILGGLDDRSGVMVDGTKEEIQEAVKNMIRRFGKKGFLLGADCTLPTDIPIKNVCAAIEAARSI</sequence>
<feature type="domain" description="Uroporphyrinogen decarboxylase (URO-D)" evidence="1">
    <location>
        <begin position="84"/>
        <end position="316"/>
    </location>
</feature>